<sequence>MAKRRTNLEWQSLFEQYESSSVTQRAFCEEHGLSLSTFFAKRRQLQTANQSESVGFVRAEIVEKTTKYQAQIATANMTLLINDVELSIPQGTPATYLAELIGALS</sequence>
<evidence type="ECO:0000313" key="1">
    <source>
        <dbReference type="EMBL" id="AKN37258.1"/>
    </source>
</evidence>
<dbReference type="EMBL" id="KP795626">
    <property type="protein sequence ID" value="AKN38965.1"/>
    <property type="molecule type" value="Genomic_DNA"/>
</dbReference>
<protein>
    <submittedName>
        <fullName evidence="1">Putative transposase</fullName>
    </submittedName>
</protein>
<accession>A0A0H3ZM07</accession>
<reference evidence="1" key="1">
    <citation type="journal article" date="2015" name="MBio">
        <title>Eco-Evolutionary Dynamics of Episomes among Ecologically Cohesive Bacterial Populations.</title>
        <authorList>
            <person name="Xue H."/>
            <person name="Cordero O.X."/>
            <person name="Camas F.M."/>
            <person name="Trimble W."/>
            <person name="Meyer F."/>
            <person name="Guglielmini J."/>
            <person name="Rocha E.P."/>
            <person name="Polz M.F."/>
        </authorList>
    </citation>
    <scope>NUCLEOTIDE SEQUENCE</scope>
    <source>
        <strain evidence="1">FF_110</strain>
        <strain evidence="2">FF_136</strain>
    </source>
</reference>
<organism evidence="1">
    <name type="scientific">Vibrio genomosp. F6</name>
    <dbReference type="NCBI Taxonomy" id="723172"/>
    <lineage>
        <taxon>Bacteria</taxon>
        <taxon>Pseudomonadati</taxon>
        <taxon>Pseudomonadota</taxon>
        <taxon>Gammaproteobacteria</taxon>
        <taxon>Vibrionales</taxon>
        <taxon>Vibrionaceae</taxon>
        <taxon>Vibrio</taxon>
    </lineage>
</organism>
<dbReference type="AlphaFoldDB" id="A0A0H3ZM07"/>
<dbReference type="NCBIfam" id="NF047593">
    <property type="entry name" value="IS66_ISAeme5_TnpA"/>
    <property type="match status" value="1"/>
</dbReference>
<proteinExistence type="predicted"/>
<dbReference type="EMBL" id="KP795527">
    <property type="protein sequence ID" value="AKN37258.1"/>
    <property type="molecule type" value="Genomic_DNA"/>
</dbReference>
<dbReference type="OrthoDB" id="5769209at2"/>
<dbReference type="RefSeq" id="WP_017037717.1">
    <property type="nucleotide sequence ID" value="NZ_SYUT01000092.1"/>
</dbReference>
<name>A0A0H3ZM07_9VIBR</name>
<evidence type="ECO:0000313" key="2">
    <source>
        <dbReference type="EMBL" id="AKN38965.1"/>
    </source>
</evidence>